<dbReference type="SUPFAM" id="SSF53790">
    <property type="entry name" value="Tetrapyrrole methylase"/>
    <property type="match status" value="1"/>
</dbReference>
<dbReference type="NCBIfam" id="TIGR01466">
    <property type="entry name" value="cobJ_cbiH"/>
    <property type="match status" value="1"/>
</dbReference>
<name>A0A0F7IF62_9EURY</name>
<dbReference type="EC" id="2.1.1.131" evidence="7"/>
<dbReference type="GO" id="GO:0032259">
    <property type="term" value="P:methylation"/>
    <property type="evidence" value="ECO:0007669"/>
    <property type="project" value="UniProtKB-KW"/>
</dbReference>
<dbReference type="PANTHER" id="PTHR47036">
    <property type="entry name" value="COBALT-FACTOR III C(17)-METHYLTRANSFERASE-RELATED"/>
    <property type="match status" value="1"/>
</dbReference>
<dbReference type="STRING" id="113653.GAH_01639"/>
<sequence>MPSQGKLYVVGIGPGCEEMLTLRARKVLESSDYVIGHRTYLNFVRHLVRGSIVESGMGREVERVKMAVELASGGHVVSLVSGGDPSVYGLASLVAELVYRNGLELDYEIVPGISALNSASPLFGSAISGDHAVISLSDLLTPWQVIERRLRKALEGDFVIAIYNPSSRRRAGNLRRAMEIVIEYRGDCFVGVAKNVCREGEQVLVMRASEVAESGVVDMHTLLIIPSTESIVDGNWIITPRGYSRKYELEVE</sequence>
<dbReference type="EMBL" id="CP011267">
    <property type="protein sequence ID" value="AKG91074.1"/>
    <property type="molecule type" value="Genomic_DNA"/>
</dbReference>
<dbReference type="InterPro" id="IPR000878">
    <property type="entry name" value="4pyrrol_Mease"/>
</dbReference>
<dbReference type="Gene3D" id="3.30.950.10">
    <property type="entry name" value="Methyltransferase, Cobalt-precorrin-4 Transmethylase, Domain 2"/>
    <property type="match status" value="1"/>
</dbReference>
<dbReference type="KEGG" id="gah:GAH_01639"/>
<keyword evidence="5" id="KW-0949">S-adenosyl-L-methionine</keyword>
<dbReference type="InterPro" id="IPR035996">
    <property type="entry name" value="4pyrrol_Methylase_sf"/>
</dbReference>
<dbReference type="HOGENOM" id="CLU_047948_2_0_2"/>
<dbReference type="InterPro" id="IPR051810">
    <property type="entry name" value="Precorrin_MeTrfase"/>
</dbReference>
<protein>
    <submittedName>
        <fullName evidence="7">Precorrin-3B C17-methyltransferase</fullName>
        <ecNumber evidence="7">2.1.1.131</ecNumber>
    </submittedName>
</protein>
<dbReference type="PATRIC" id="fig|113653.22.peg.1613"/>
<evidence type="ECO:0000256" key="4">
    <source>
        <dbReference type="ARBA" id="ARBA00022679"/>
    </source>
</evidence>
<organism evidence="7 8">
    <name type="scientific">Geoglobus ahangari</name>
    <dbReference type="NCBI Taxonomy" id="113653"/>
    <lineage>
        <taxon>Archaea</taxon>
        <taxon>Methanobacteriati</taxon>
        <taxon>Methanobacteriota</taxon>
        <taxon>Archaeoglobi</taxon>
        <taxon>Archaeoglobales</taxon>
        <taxon>Archaeoglobaceae</taxon>
        <taxon>Geoglobus</taxon>
    </lineage>
</organism>
<proteinExistence type="predicted"/>
<keyword evidence="2" id="KW-0169">Cobalamin biosynthesis</keyword>
<evidence type="ECO:0000256" key="1">
    <source>
        <dbReference type="ARBA" id="ARBA00004953"/>
    </source>
</evidence>
<dbReference type="RefSeq" id="WP_048096015.1">
    <property type="nucleotide sequence ID" value="NZ_CP011267.1"/>
</dbReference>
<dbReference type="InterPro" id="IPR014777">
    <property type="entry name" value="4pyrrole_Mease_sub1"/>
</dbReference>
<evidence type="ECO:0000256" key="3">
    <source>
        <dbReference type="ARBA" id="ARBA00022603"/>
    </source>
</evidence>
<reference evidence="7 8" key="1">
    <citation type="submission" date="2015-04" db="EMBL/GenBank/DDBJ databases">
        <title>The complete genome sequence of the hyperthermophilic, obligate iron-reducing archaeon Geoglobus ahangari strain 234T.</title>
        <authorList>
            <person name="Manzella M.P."/>
            <person name="Holmes D.E."/>
            <person name="Rocheleau J.M."/>
            <person name="Chung A."/>
            <person name="Reguera G."/>
            <person name="Kashefi K."/>
        </authorList>
    </citation>
    <scope>NUCLEOTIDE SEQUENCE [LARGE SCALE GENOMIC DNA]</scope>
    <source>
        <strain evidence="7 8">234</strain>
    </source>
</reference>
<keyword evidence="8" id="KW-1185">Reference proteome</keyword>
<dbReference type="InterPro" id="IPR006363">
    <property type="entry name" value="Cbl_synth_CobJ/CibH_dom"/>
</dbReference>
<dbReference type="InterPro" id="IPR014776">
    <property type="entry name" value="4pyrrole_Mease_sub2"/>
</dbReference>
<dbReference type="Gene3D" id="3.40.1010.10">
    <property type="entry name" value="Cobalt-precorrin-4 Transmethylase, Domain 1"/>
    <property type="match status" value="1"/>
</dbReference>
<dbReference type="CDD" id="cd11646">
    <property type="entry name" value="Precorrin_3B_C17_MT"/>
    <property type="match status" value="1"/>
</dbReference>
<keyword evidence="4 7" id="KW-0808">Transferase</keyword>
<keyword evidence="3 7" id="KW-0489">Methyltransferase</keyword>
<dbReference type="FunCoup" id="A0A0F7IF62">
    <property type="interactions" value="71"/>
</dbReference>
<evidence type="ECO:0000256" key="5">
    <source>
        <dbReference type="ARBA" id="ARBA00022691"/>
    </source>
</evidence>
<dbReference type="Proteomes" id="UP000034723">
    <property type="component" value="Chromosome"/>
</dbReference>
<evidence type="ECO:0000256" key="2">
    <source>
        <dbReference type="ARBA" id="ARBA00022573"/>
    </source>
</evidence>
<accession>A0A0F7IF62</accession>
<dbReference type="GO" id="GO:0009236">
    <property type="term" value="P:cobalamin biosynthetic process"/>
    <property type="evidence" value="ECO:0007669"/>
    <property type="project" value="UniProtKB-UniPathway"/>
</dbReference>
<gene>
    <name evidence="7" type="ORF">GAH_01639</name>
</gene>
<dbReference type="InParanoid" id="A0A0F7IF62"/>
<comment type="pathway">
    <text evidence="1">Cofactor biosynthesis; adenosylcobalamin biosynthesis.</text>
</comment>
<feature type="domain" description="Tetrapyrrole methylase" evidence="6">
    <location>
        <begin position="6"/>
        <end position="211"/>
    </location>
</feature>
<dbReference type="UniPathway" id="UPA00148"/>
<dbReference type="OrthoDB" id="35891at2157"/>
<dbReference type="GO" id="GO:0030789">
    <property type="term" value="F:precorrin-3B C17-methyltransferase activity"/>
    <property type="evidence" value="ECO:0007669"/>
    <property type="project" value="UniProtKB-EC"/>
</dbReference>
<evidence type="ECO:0000259" key="6">
    <source>
        <dbReference type="Pfam" id="PF00590"/>
    </source>
</evidence>
<dbReference type="AlphaFoldDB" id="A0A0F7IF62"/>
<evidence type="ECO:0000313" key="8">
    <source>
        <dbReference type="Proteomes" id="UP000034723"/>
    </source>
</evidence>
<dbReference type="GeneID" id="24804207"/>
<dbReference type="PANTHER" id="PTHR47036:SF1">
    <property type="entry name" value="COBALT-FACTOR III C(17)-METHYLTRANSFERASE-RELATED"/>
    <property type="match status" value="1"/>
</dbReference>
<dbReference type="Pfam" id="PF00590">
    <property type="entry name" value="TP_methylase"/>
    <property type="match status" value="1"/>
</dbReference>
<evidence type="ECO:0000313" key="7">
    <source>
        <dbReference type="EMBL" id="AKG91074.1"/>
    </source>
</evidence>